<evidence type="ECO:0000313" key="3">
    <source>
        <dbReference type="Proteomes" id="UP000747110"/>
    </source>
</evidence>
<protein>
    <submittedName>
        <fullName evidence="2">Uncharacterized protein</fullName>
    </submittedName>
</protein>
<dbReference type="EMBL" id="BNCP01000026">
    <property type="protein sequence ID" value="GIL83350.1"/>
    <property type="molecule type" value="Genomic_DNA"/>
</dbReference>
<feature type="region of interest" description="Disordered" evidence="1">
    <location>
        <begin position="80"/>
        <end position="118"/>
    </location>
</feature>
<reference evidence="2" key="1">
    <citation type="journal article" date="2021" name="Proc. Natl. Acad. Sci. U.S.A.">
        <title>Three genomes in the algal genus Volvox reveal the fate of a haploid sex-determining region after a transition to homothallism.</title>
        <authorList>
            <person name="Yamamoto K."/>
            <person name="Hamaji T."/>
            <person name="Kawai-Toyooka H."/>
            <person name="Matsuzaki R."/>
            <person name="Takahashi F."/>
            <person name="Nishimura Y."/>
            <person name="Kawachi M."/>
            <person name="Noguchi H."/>
            <person name="Minakuchi Y."/>
            <person name="Umen J.G."/>
            <person name="Toyoda A."/>
            <person name="Nozaki H."/>
        </authorList>
    </citation>
    <scope>NUCLEOTIDE SEQUENCE</scope>
    <source>
        <strain evidence="2">NIES-3786</strain>
    </source>
</reference>
<evidence type="ECO:0000256" key="1">
    <source>
        <dbReference type="SAM" id="MobiDB-lite"/>
    </source>
</evidence>
<dbReference type="AlphaFoldDB" id="A0A8J4CNC9"/>
<feature type="compositionally biased region" description="Polar residues" evidence="1">
    <location>
        <begin position="80"/>
        <end position="100"/>
    </location>
</feature>
<keyword evidence="3" id="KW-1185">Reference proteome</keyword>
<sequence length="165" mass="17192">MTIHARIVTLQTERSSHQLLQPTQAQRQTSPLQPRGGGRNGVGRSTITMSGLSGMELVRAALKQVETGERTLVDPLVRISSNGVSEGSRRASQSSVTTACSGHGSGVGGSSEAFQPGAGPIPVLDTKCNTNNRPPPTNLPCSRTTIVRTSSVAGNRSFLRSASGN</sequence>
<organism evidence="2 3">
    <name type="scientific">Volvox reticuliferus</name>
    <dbReference type="NCBI Taxonomy" id="1737510"/>
    <lineage>
        <taxon>Eukaryota</taxon>
        <taxon>Viridiplantae</taxon>
        <taxon>Chlorophyta</taxon>
        <taxon>core chlorophytes</taxon>
        <taxon>Chlorophyceae</taxon>
        <taxon>CS clade</taxon>
        <taxon>Chlamydomonadales</taxon>
        <taxon>Volvocaceae</taxon>
        <taxon>Volvox</taxon>
    </lineage>
</organism>
<proteinExistence type="predicted"/>
<feature type="compositionally biased region" description="Polar residues" evidence="1">
    <location>
        <begin position="14"/>
        <end position="32"/>
    </location>
</feature>
<comment type="caution">
    <text evidence="2">The sequence shown here is derived from an EMBL/GenBank/DDBJ whole genome shotgun (WGS) entry which is preliminary data.</text>
</comment>
<evidence type="ECO:0000313" key="2">
    <source>
        <dbReference type="EMBL" id="GIL83350.1"/>
    </source>
</evidence>
<name>A0A8J4CNC9_9CHLO</name>
<accession>A0A8J4CNC9</accession>
<dbReference type="OrthoDB" id="1618453at2759"/>
<dbReference type="Proteomes" id="UP000747110">
    <property type="component" value="Unassembled WGS sequence"/>
</dbReference>
<feature type="region of interest" description="Disordered" evidence="1">
    <location>
        <begin position="14"/>
        <end position="47"/>
    </location>
</feature>
<gene>
    <name evidence="2" type="ORF">Vretifemale_12174</name>
</gene>